<evidence type="ECO:0000256" key="2">
    <source>
        <dbReference type="SAM" id="Coils"/>
    </source>
</evidence>
<dbReference type="Gene3D" id="3.40.50.300">
    <property type="entry name" value="P-loop containing nucleotide triphosphate hydrolases"/>
    <property type="match status" value="1"/>
</dbReference>
<feature type="domain" description="NB-ARC" evidence="3">
    <location>
        <begin position="118"/>
        <end position="157"/>
    </location>
</feature>
<organism evidence="4 5">
    <name type="scientific">Vitis vinifera</name>
    <name type="common">Grape</name>
    <dbReference type="NCBI Taxonomy" id="29760"/>
    <lineage>
        <taxon>Eukaryota</taxon>
        <taxon>Viridiplantae</taxon>
        <taxon>Streptophyta</taxon>
        <taxon>Embryophyta</taxon>
        <taxon>Tracheophyta</taxon>
        <taxon>Spermatophyta</taxon>
        <taxon>Magnoliopsida</taxon>
        <taxon>eudicotyledons</taxon>
        <taxon>Gunneridae</taxon>
        <taxon>Pentapetalae</taxon>
        <taxon>rosids</taxon>
        <taxon>Vitales</taxon>
        <taxon>Vitaceae</taxon>
        <taxon>Viteae</taxon>
        <taxon>Vitis</taxon>
    </lineage>
</organism>
<protein>
    <recommendedName>
        <fullName evidence="3">NB-ARC domain-containing protein</fullName>
    </recommendedName>
</protein>
<dbReference type="Pfam" id="PF00931">
    <property type="entry name" value="NB-ARC"/>
    <property type="match status" value="1"/>
</dbReference>
<gene>
    <name evidence="4" type="ORF">CK203_110676</name>
</gene>
<evidence type="ECO:0000313" key="4">
    <source>
        <dbReference type="EMBL" id="RVW58164.1"/>
    </source>
</evidence>
<dbReference type="PRINTS" id="PR00364">
    <property type="entry name" value="DISEASERSIST"/>
</dbReference>
<reference evidence="4 5" key="1">
    <citation type="journal article" date="2018" name="PLoS Genet.">
        <title>Population sequencing reveals clonal diversity and ancestral inbreeding in the grapevine cultivar Chardonnay.</title>
        <authorList>
            <person name="Roach M.J."/>
            <person name="Johnson D.L."/>
            <person name="Bohlmann J."/>
            <person name="van Vuuren H.J."/>
            <person name="Jones S.J."/>
            <person name="Pretorius I.S."/>
            <person name="Schmidt S.A."/>
            <person name="Borneman A.R."/>
        </authorList>
    </citation>
    <scope>NUCLEOTIDE SEQUENCE [LARGE SCALE GENOMIC DNA]</scope>
    <source>
        <strain evidence="5">cv. Chardonnay</strain>
        <tissue evidence="4">Leaf</tissue>
    </source>
</reference>
<sequence>MPPKHSMSTWSLQLDVHLAICFNYRSNIDDLRQQVEKLGDARARLERSVDEAIRNGDEIEADVDKWLLRVSGFMEEAGKFFEVEKKANQSCFNGSCPNLKSQYQLSRERRRGQESKNDYLDEIMEALRDAHVNIIGVWGMASVGKTTLMKQVAKQAEEEKYLTRCVKGIKKQGFVYMGGCLATTKEVYPTNIKGMDAMVYSTLELSYKHLEDELAEWPKIDELQTCTKISLAYNDICELPIGLDKNCPTTKTLKLSKLDTSLHLADGISLLLKGAKDLHLRELSGAANVLPKLDREEPFKTRKIEITRCKTCIRWLHKEKKMEMNAVDATLFTELRYLTLQHLPKSENFCLEGKTMPSTTKRSQQLIPSESCLGAMSKYQSISSGELRIKSIYKHMHRGLAWSTPTFLLQPPVPEDKELCFTVEKVFDLEGQNVNDGPVGLLPKLEKLSLIGCLYDIPVAVLLMRRCEGGILWTTAEYFSIQYVEKVTELQFLKAVDCSSLEEVFDMEGINVKEAVAVTQLSKLILQFLPSIFSQRSSATSGTASVVLWDREFLPGGTYFTVAIVERTEGKVPNLFGCDSPHQVS</sequence>
<keyword evidence="2" id="KW-0175">Coiled coil</keyword>
<dbReference type="Proteomes" id="UP000288805">
    <property type="component" value="Unassembled WGS sequence"/>
</dbReference>
<evidence type="ECO:0000256" key="1">
    <source>
        <dbReference type="ARBA" id="ARBA00022821"/>
    </source>
</evidence>
<dbReference type="EMBL" id="QGNW01000975">
    <property type="protein sequence ID" value="RVW58164.1"/>
    <property type="molecule type" value="Genomic_DNA"/>
</dbReference>
<comment type="caution">
    <text evidence="4">The sequence shown here is derived from an EMBL/GenBank/DDBJ whole genome shotgun (WGS) entry which is preliminary data.</text>
</comment>
<dbReference type="PANTHER" id="PTHR33463">
    <property type="entry name" value="NB-ARC DOMAIN-CONTAINING PROTEIN-RELATED"/>
    <property type="match status" value="1"/>
</dbReference>
<evidence type="ECO:0000259" key="3">
    <source>
        <dbReference type="Pfam" id="PF00931"/>
    </source>
</evidence>
<dbReference type="SUPFAM" id="SSF52540">
    <property type="entry name" value="P-loop containing nucleoside triphosphate hydrolases"/>
    <property type="match status" value="1"/>
</dbReference>
<evidence type="ECO:0000313" key="5">
    <source>
        <dbReference type="Proteomes" id="UP000288805"/>
    </source>
</evidence>
<dbReference type="AlphaFoldDB" id="A0A438FDW8"/>
<name>A0A438FDW8_VITVI</name>
<dbReference type="PANTHER" id="PTHR33463:SF198">
    <property type="entry name" value="RPP4C3"/>
    <property type="match status" value="1"/>
</dbReference>
<accession>A0A438FDW8</accession>
<feature type="coiled-coil region" evidence="2">
    <location>
        <begin position="28"/>
        <end position="62"/>
    </location>
</feature>
<keyword evidence="1" id="KW-0611">Plant defense</keyword>
<dbReference type="InterPro" id="IPR027417">
    <property type="entry name" value="P-loop_NTPase"/>
</dbReference>
<proteinExistence type="predicted"/>
<dbReference type="InterPro" id="IPR002182">
    <property type="entry name" value="NB-ARC"/>
</dbReference>
<dbReference type="InterPro" id="IPR050905">
    <property type="entry name" value="Plant_NBS-LRR"/>
</dbReference>